<evidence type="ECO:0000256" key="18">
    <source>
        <dbReference type="ARBA" id="ARBA00023242"/>
    </source>
</evidence>
<dbReference type="CDD" id="cd05533">
    <property type="entry name" value="POLBc_delta"/>
    <property type="match status" value="1"/>
</dbReference>
<name>A0AAD9IHZ1_PROWI</name>
<dbReference type="GO" id="GO:0003887">
    <property type="term" value="F:DNA-directed DNA polymerase activity"/>
    <property type="evidence" value="ECO:0007669"/>
    <property type="project" value="UniProtKB-KW"/>
</dbReference>
<evidence type="ECO:0000256" key="21">
    <source>
        <dbReference type="SAM" id="MobiDB-lite"/>
    </source>
</evidence>
<keyword evidence="17 20" id="KW-0238">DNA-binding</keyword>
<gene>
    <name evidence="25" type="ORF">QBZ16_003894</name>
</gene>
<dbReference type="InterPro" id="IPR017964">
    <property type="entry name" value="DNA-dir_DNA_pol_B_CS"/>
</dbReference>
<dbReference type="Gene3D" id="1.10.287.690">
    <property type="entry name" value="Helix hairpin bin"/>
    <property type="match status" value="1"/>
</dbReference>
<feature type="domain" description="C4-type zinc-finger of DNA polymerase delta" evidence="24">
    <location>
        <begin position="1002"/>
        <end position="1073"/>
    </location>
</feature>
<keyword evidence="16 20" id="KW-0411">Iron-sulfur</keyword>
<evidence type="ECO:0000256" key="2">
    <source>
        <dbReference type="ARBA" id="ARBA00004123"/>
    </source>
</evidence>
<evidence type="ECO:0000256" key="15">
    <source>
        <dbReference type="ARBA" id="ARBA00023004"/>
    </source>
</evidence>
<organism evidence="25 26">
    <name type="scientific">Prototheca wickerhamii</name>
    <dbReference type="NCBI Taxonomy" id="3111"/>
    <lineage>
        <taxon>Eukaryota</taxon>
        <taxon>Viridiplantae</taxon>
        <taxon>Chlorophyta</taxon>
        <taxon>core chlorophytes</taxon>
        <taxon>Trebouxiophyceae</taxon>
        <taxon>Chlorellales</taxon>
        <taxon>Chlorellaceae</taxon>
        <taxon>Prototheca</taxon>
    </lineage>
</organism>
<evidence type="ECO:0000256" key="6">
    <source>
        <dbReference type="ARBA" id="ARBA00022695"/>
    </source>
</evidence>
<keyword evidence="15 20" id="KW-0408">Iron</keyword>
<dbReference type="CDD" id="cd05777">
    <property type="entry name" value="DNA_polB_delta_exo"/>
    <property type="match status" value="1"/>
</dbReference>
<dbReference type="FunFam" id="1.10.132.60:FF:000001">
    <property type="entry name" value="DNA polymerase"/>
    <property type="match status" value="1"/>
</dbReference>
<dbReference type="FunFam" id="3.30.420.10:FF:000004">
    <property type="entry name" value="DNA polymerase"/>
    <property type="match status" value="1"/>
</dbReference>
<feature type="domain" description="DNA-directed DNA polymerase family B multifunctional" evidence="22">
    <location>
        <begin position="525"/>
        <end position="964"/>
    </location>
</feature>
<feature type="compositionally biased region" description="Basic and acidic residues" evidence="21">
    <location>
        <begin position="8"/>
        <end position="20"/>
    </location>
</feature>
<evidence type="ECO:0000256" key="10">
    <source>
        <dbReference type="ARBA" id="ARBA00022771"/>
    </source>
</evidence>
<keyword evidence="18 20" id="KW-0539">Nucleus</keyword>
<dbReference type="InterPro" id="IPR006134">
    <property type="entry name" value="DNA-dir_DNA_pol_B_multi_dom"/>
</dbReference>
<dbReference type="InterPro" id="IPR023211">
    <property type="entry name" value="DNA_pol_palm_dom_sf"/>
</dbReference>
<dbReference type="InterPro" id="IPR006172">
    <property type="entry name" value="DNA-dir_DNA_pol_B"/>
</dbReference>
<evidence type="ECO:0000259" key="24">
    <source>
        <dbReference type="Pfam" id="PF14260"/>
    </source>
</evidence>
<keyword evidence="4 20" id="KW-0004">4Fe-4S</keyword>
<feature type="region of interest" description="Disordered" evidence="21">
    <location>
        <begin position="1"/>
        <end position="40"/>
    </location>
</feature>
<evidence type="ECO:0000313" key="26">
    <source>
        <dbReference type="Proteomes" id="UP001255856"/>
    </source>
</evidence>
<dbReference type="GO" id="GO:0003677">
    <property type="term" value="F:DNA binding"/>
    <property type="evidence" value="ECO:0007669"/>
    <property type="project" value="UniProtKB-KW"/>
</dbReference>
<reference evidence="25" key="1">
    <citation type="submission" date="2021-01" db="EMBL/GenBank/DDBJ databases">
        <authorList>
            <person name="Eckstrom K.M.E."/>
        </authorList>
    </citation>
    <scope>NUCLEOTIDE SEQUENCE</scope>
    <source>
        <strain evidence="25">UVCC 0001</strain>
    </source>
</reference>
<keyword evidence="8" id="KW-0540">Nuclease</keyword>
<dbReference type="GO" id="GO:0045004">
    <property type="term" value="P:DNA replication proofreading"/>
    <property type="evidence" value="ECO:0007669"/>
    <property type="project" value="TreeGrafter"/>
</dbReference>
<evidence type="ECO:0000256" key="8">
    <source>
        <dbReference type="ARBA" id="ARBA00022722"/>
    </source>
</evidence>
<dbReference type="EC" id="2.7.7.7" evidence="20"/>
<dbReference type="InterPro" id="IPR025687">
    <property type="entry name" value="Znf-C4pol"/>
</dbReference>
<comment type="cofactor">
    <cofactor evidence="1 20">
        <name>[4Fe-4S] cluster</name>
        <dbReference type="ChEBI" id="CHEBI:49883"/>
    </cofactor>
</comment>
<evidence type="ECO:0000256" key="4">
    <source>
        <dbReference type="ARBA" id="ARBA00022485"/>
    </source>
</evidence>
<dbReference type="Gene3D" id="2.40.50.730">
    <property type="match status" value="2"/>
</dbReference>
<dbReference type="GO" id="GO:0008270">
    <property type="term" value="F:zinc ion binding"/>
    <property type="evidence" value="ECO:0007669"/>
    <property type="project" value="UniProtKB-KW"/>
</dbReference>
<dbReference type="SMART" id="SM00486">
    <property type="entry name" value="POLBc"/>
    <property type="match status" value="1"/>
</dbReference>
<evidence type="ECO:0000256" key="3">
    <source>
        <dbReference type="ARBA" id="ARBA00005755"/>
    </source>
</evidence>
<evidence type="ECO:0000256" key="5">
    <source>
        <dbReference type="ARBA" id="ARBA00022679"/>
    </source>
</evidence>
<keyword evidence="26" id="KW-1185">Reference proteome</keyword>
<dbReference type="InterPro" id="IPR043502">
    <property type="entry name" value="DNA/RNA_pol_sf"/>
</dbReference>
<feature type="domain" description="DNA-directed DNA polymerase family B exonuclease" evidence="23">
    <location>
        <begin position="225"/>
        <end position="461"/>
    </location>
</feature>
<evidence type="ECO:0000256" key="17">
    <source>
        <dbReference type="ARBA" id="ARBA00023125"/>
    </source>
</evidence>
<dbReference type="Gene3D" id="1.10.132.60">
    <property type="entry name" value="DNA polymerase family B, C-terminal domain"/>
    <property type="match status" value="1"/>
</dbReference>
<evidence type="ECO:0000256" key="7">
    <source>
        <dbReference type="ARBA" id="ARBA00022705"/>
    </source>
</evidence>
<keyword evidence="12 20" id="KW-0862">Zinc</keyword>
<evidence type="ECO:0000256" key="20">
    <source>
        <dbReference type="RuleBase" id="RU000442"/>
    </source>
</evidence>
<keyword evidence="11" id="KW-0378">Hydrolase</keyword>
<dbReference type="InterPro" id="IPR042087">
    <property type="entry name" value="DNA_pol_B_thumb"/>
</dbReference>
<comment type="similarity">
    <text evidence="3 20">Belongs to the DNA polymerase type-B family.</text>
</comment>
<sequence length="1093" mass="121460">MSSLSHKRSADILEDKENMPVKKAAPAAPSFPPADPVDFFDTAEDAPEAVEEVDEGVLGEAGRNWVRPDPPAYDPAQDKLVFQQLELDYVSGPPNKRFYNTTLKEVPIIRAFGVTDQGNSVCLFVHGFEPYFYVEAPTQGFSPDDCRALVDMFNNILGSKDRSGNGRVCLGIEVVHRQTIMYYQPSDNRAFLKVTMALPGLVAPTRSLVEGGLWLDWLACRLPTTTYESNVLYALRFMVDRGISGGCWLEAPAGRWHLVPAQGRVSHCQLEAHIAATDLVSHEPEGEWARIAPFRILSVDIECQGRKGHFPEAQQDPVIQIASLVTVMGQSTPTVRNVLTLRDCAPIAGAEVMSFEDEKALLLRWRDLVLETDPDVIIGYNIINFDLPYLLDRATTLNVPQFWTWGRMRNRRCKVRDARFSSKAYGTHEYKEIGIEGRVQFDLLQAIRRDHNLSSYSLNSVSAHFLGEQKEDVHHSDISRLQDGSAETRRRLAIYCLKDAYLPQRLLDKLMCMVNAIEMARVTGVPLSFLLQRGQSIKVFSQILRKTRARGMLVPNMRRGAAGGEDGAVGYEGATVLEPKAGYYATPIATLDFASLYPSIMMAHNLCYSTLLPKSAHARFPATGANATSVESPSGERFVRAELRHGVLPEILRELIAARKKARRDMAAASDPFVKAVLNGRQLALKISANSVYGFTGATVGALPCLEISSSVTSFGRVMIESTRRQVMDRFSRRNGYAADADVVYGDTDSVMVNFGVADTAEAMRLGQEAAALVSATFAEPIKLEFEKVYNPYLLISKKRYAGLLWTRPESWDKIDTKGIETVRRDNCLLVRNVVTTCLDLILVQRSPDRAAEYVKGVIADLLQNKLDLSLLVVSKGLTQDAEDYETKAAHVELAKKMKKRDPATAPAIGDRVPYVIIKAAKGAKAYEKAEDPIYALRNSLPIDSQHYLDHHLAQPLMRLFEPILKNPRELLCGAHTRTITVSTPSSASGGIMRFAQKKATCLGCKAALGPGERSLCKHCAPNERAVLLRQQLLVSDLEQQFAALWTQCQRCQGSLHQDVLCRSRDCPIFYRRMKVQKEVGDAAATLAKFDEW</sequence>
<dbReference type="Pfam" id="PF00136">
    <property type="entry name" value="DNA_pol_B"/>
    <property type="match status" value="1"/>
</dbReference>
<proteinExistence type="inferred from homology"/>
<dbReference type="GO" id="GO:0008296">
    <property type="term" value="F:3'-5'-DNA exonuclease activity"/>
    <property type="evidence" value="ECO:0007669"/>
    <property type="project" value="TreeGrafter"/>
</dbReference>
<comment type="subcellular location">
    <subcellularLocation>
        <location evidence="2 20">Nucleus</location>
    </subcellularLocation>
</comment>
<dbReference type="PRINTS" id="PR00106">
    <property type="entry name" value="DNAPOLB"/>
</dbReference>
<evidence type="ECO:0000259" key="23">
    <source>
        <dbReference type="Pfam" id="PF03104"/>
    </source>
</evidence>
<evidence type="ECO:0000256" key="13">
    <source>
        <dbReference type="ARBA" id="ARBA00022839"/>
    </source>
</evidence>
<dbReference type="GO" id="GO:0051539">
    <property type="term" value="F:4 iron, 4 sulfur cluster binding"/>
    <property type="evidence" value="ECO:0007669"/>
    <property type="project" value="UniProtKB-KW"/>
</dbReference>
<dbReference type="Proteomes" id="UP001255856">
    <property type="component" value="Unassembled WGS sequence"/>
</dbReference>
<evidence type="ECO:0000256" key="19">
    <source>
        <dbReference type="ARBA" id="ARBA00049244"/>
    </source>
</evidence>
<keyword evidence="6 20" id="KW-0548">Nucleotidyltransferase</keyword>
<dbReference type="AlphaFoldDB" id="A0AAD9IHZ1"/>
<evidence type="ECO:0000256" key="11">
    <source>
        <dbReference type="ARBA" id="ARBA00022801"/>
    </source>
</evidence>
<dbReference type="GO" id="GO:0000166">
    <property type="term" value="F:nucleotide binding"/>
    <property type="evidence" value="ECO:0007669"/>
    <property type="project" value="InterPro"/>
</dbReference>
<evidence type="ECO:0000256" key="9">
    <source>
        <dbReference type="ARBA" id="ARBA00022723"/>
    </source>
</evidence>
<dbReference type="NCBIfam" id="TIGR00592">
    <property type="entry name" value="pol2"/>
    <property type="match status" value="1"/>
</dbReference>
<dbReference type="GO" id="GO:0043625">
    <property type="term" value="C:delta DNA polymerase complex"/>
    <property type="evidence" value="ECO:0007669"/>
    <property type="project" value="TreeGrafter"/>
</dbReference>
<evidence type="ECO:0000256" key="14">
    <source>
        <dbReference type="ARBA" id="ARBA00022932"/>
    </source>
</evidence>
<evidence type="ECO:0000256" key="1">
    <source>
        <dbReference type="ARBA" id="ARBA00001966"/>
    </source>
</evidence>
<dbReference type="InterPro" id="IPR036397">
    <property type="entry name" value="RNaseH_sf"/>
</dbReference>
<dbReference type="PANTHER" id="PTHR10322">
    <property type="entry name" value="DNA POLYMERASE CATALYTIC SUBUNIT"/>
    <property type="match status" value="1"/>
</dbReference>
<dbReference type="PROSITE" id="PS00116">
    <property type="entry name" value="DNA_POLYMERASE_B"/>
    <property type="match status" value="1"/>
</dbReference>
<dbReference type="Pfam" id="PF14260">
    <property type="entry name" value="zf-C4pol"/>
    <property type="match status" value="1"/>
</dbReference>
<dbReference type="InterPro" id="IPR006133">
    <property type="entry name" value="DNA-dir_DNA_pol_B_exonuc"/>
</dbReference>
<dbReference type="GO" id="GO:0006287">
    <property type="term" value="P:base-excision repair, gap-filling"/>
    <property type="evidence" value="ECO:0007669"/>
    <property type="project" value="TreeGrafter"/>
</dbReference>
<dbReference type="GO" id="GO:0006297">
    <property type="term" value="P:nucleotide-excision repair, DNA gap filling"/>
    <property type="evidence" value="ECO:0007669"/>
    <property type="project" value="TreeGrafter"/>
</dbReference>
<dbReference type="SUPFAM" id="SSF53098">
    <property type="entry name" value="Ribonuclease H-like"/>
    <property type="match status" value="1"/>
</dbReference>
<dbReference type="SUPFAM" id="SSF56672">
    <property type="entry name" value="DNA/RNA polymerases"/>
    <property type="match status" value="1"/>
</dbReference>
<dbReference type="InterPro" id="IPR012337">
    <property type="entry name" value="RNaseH-like_sf"/>
</dbReference>
<keyword evidence="7 20" id="KW-0235">DNA replication</keyword>
<evidence type="ECO:0000259" key="22">
    <source>
        <dbReference type="Pfam" id="PF00136"/>
    </source>
</evidence>
<evidence type="ECO:0000256" key="16">
    <source>
        <dbReference type="ARBA" id="ARBA00023014"/>
    </source>
</evidence>
<dbReference type="FunFam" id="1.10.287.690:FF:000001">
    <property type="entry name" value="DNA polymerase"/>
    <property type="match status" value="1"/>
</dbReference>
<dbReference type="Pfam" id="PF03104">
    <property type="entry name" value="DNA_pol_B_exo1"/>
    <property type="match status" value="1"/>
</dbReference>
<dbReference type="PANTHER" id="PTHR10322:SF23">
    <property type="entry name" value="DNA POLYMERASE DELTA CATALYTIC SUBUNIT"/>
    <property type="match status" value="1"/>
</dbReference>
<keyword evidence="9 20" id="KW-0479">Metal-binding</keyword>
<keyword evidence="10 20" id="KW-0863">Zinc-finger</keyword>
<keyword evidence="5 20" id="KW-0808">Transferase</keyword>
<comment type="catalytic activity">
    <reaction evidence="19 20">
        <text>DNA(n) + a 2'-deoxyribonucleoside 5'-triphosphate = DNA(n+1) + diphosphate</text>
        <dbReference type="Rhea" id="RHEA:22508"/>
        <dbReference type="Rhea" id="RHEA-COMP:17339"/>
        <dbReference type="Rhea" id="RHEA-COMP:17340"/>
        <dbReference type="ChEBI" id="CHEBI:33019"/>
        <dbReference type="ChEBI" id="CHEBI:61560"/>
        <dbReference type="ChEBI" id="CHEBI:173112"/>
        <dbReference type="EC" id="2.7.7.7"/>
    </reaction>
</comment>
<keyword evidence="13" id="KW-0269">Exonuclease</keyword>
<dbReference type="EMBL" id="JASFZW010000005">
    <property type="protein sequence ID" value="KAK2078026.1"/>
    <property type="molecule type" value="Genomic_DNA"/>
</dbReference>
<evidence type="ECO:0000256" key="12">
    <source>
        <dbReference type="ARBA" id="ARBA00022833"/>
    </source>
</evidence>
<accession>A0AAD9IHZ1</accession>
<dbReference type="Gene3D" id="3.90.1600.10">
    <property type="entry name" value="Palm domain of DNA polymerase"/>
    <property type="match status" value="1"/>
</dbReference>
<dbReference type="Gene3D" id="3.30.420.10">
    <property type="entry name" value="Ribonuclease H-like superfamily/Ribonuclease H"/>
    <property type="match status" value="1"/>
</dbReference>
<comment type="caution">
    <text evidence="25">The sequence shown here is derived from an EMBL/GenBank/DDBJ whole genome shotgun (WGS) entry which is preliminary data.</text>
</comment>
<protein>
    <recommendedName>
        <fullName evidence="20">DNA polymerase</fullName>
        <ecNumber evidence="20">2.7.7.7</ecNumber>
    </recommendedName>
</protein>
<dbReference type="InterPro" id="IPR050240">
    <property type="entry name" value="DNA_pol_type-B"/>
</dbReference>
<keyword evidence="14 20" id="KW-0239">DNA-directed DNA polymerase</keyword>
<evidence type="ECO:0000313" key="25">
    <source>
        <dbReference type="EMBL" id="KAK2078026.1"/>
    </source>
</evidence>